<reference evidence="2" key="1">
    <citation type="submission" date="2015-02" db="EMBL/GenBank/DDBJ databases">
        <title>Draft Genome of Frankia sp. CpI1-S.</title>
        <authorList>
            <person name="Oshone R.T."/>
            <person name="Ngom M."/>
            <person name="Ghodhbane-Gtari F."/>
            <person name="Gtari M."/>
            <person name="Morris K."/>
            <person name="Thomas K."/>
            <person name="Sen A."/>
            <person name="Tisa L.S."/>
        </authorList>
    </citation>
    <scope>NUCLEOTIDE SEQUENCE [LARGE SCALE GENOMIC DNA]</scope>
    <source>
        <strain evidence="2">CpI1-S</strain>
    </source>
</reference>
<dbReference type="Proteomes" id="UP000032545">
    <property type="component" value="Unassembled WGS sequence"/>
</dbReference>
<dbReference type="PANTHER" id="PTHR43434">
    <property type="entry name" value="PHOSPHOGLYCOLATE PHOSPHATASE"/>
    <property type="match status" value="1"/>
</dbReference>
<keyword evidence="2" id="KW-1185">Reference proteome</keyword>
<dbReference type="Gene3D" id="1.10.150.240">
    <property type="entry name" value="Putative phosphatase, domain 2"/>
    <property type="match status" value="1"/>
</dbReference>
<dbReference type="Pfam" id="PF12710">
    <property type="entry name" value="HAD"/>
    <property type="match status" value="1"/>
</dbReference>
<dbReference type="OrthoDB" id="9776919at2"/>
<dbReference type="Gene3D" id="3.40.50.1000">
    <property type="entry name" value="HAD superfamily/HAD-like"/>
    <property type="match status" value="1"/>
</dbReference>
<dbReference type="EMBL" id="JYFN01000026">
    <property type="protein sequence ID" value="KJE22213.1"/>
    <property type="molecule type" value="Genomic_DNA"/>
</dbReference>
<dbReference type="PATRIC" id="fig|1502723.3.peg.2914"/>
<accession>A0A0D8BD83</accession>
<organism evidence="1 2">
    <name type="scientific">Frankia torreyi</name>
    <dbReference type="NCBI Taxonomy" id="1856"/>
    <lineage>
        <taxon>Bacteria</taxon>
        <taxon>Bacillati</taxon>
        <taxon>Actinomycetota</taxon>
        <taxon>Actinomycetes</taxon>
        <taxon>Frankiales</taxon>
        <taxon>Frankiaceae</taxon>
        <taxon>Frankia</taxon>
    </lineage>
</organism>
<dbReference type="InterPro" id="IPR023198">
    <property type="entry name" value="PGP-like_dom2"/>
</dbReference>
<gene>
    <name evidence="1" type="ORF">FF36_03476</name>
</gene>
<dbReference type="EC" id="3.1.3.18" evidence="1"/>
<dbReference type="InterPro" id="IPR050155">
    <property type="entry name" value="HAD-like_hydrolase_sf"/>
</dbReference>
<keyword evidence="1" id="KW-0378">Hydrolase</keyword>
<dbReference type="PANTHER" id="PTHR43434:SF20">
    <property type="entry name" value="5'-NUCLEOTIDASE"/>
    <property type="match status" value="1"/>
</dbReference>
<dbReference type="SUPFAM" id="SSF56784">
    <property type="entry name" value="HAD-like"/>
    <property type="match status" value="1"/>
</dbReference>
<reference evidence="1 2" key="2">
    <citation type="journal article" date="2016" name="Genome Announc.">
        <title>Permanent Draft Genome Sequences for Two Variants of Frankia sp. Strain CpI1, the First Frankia Strain Isolated from Root Nodules of Comptonia peregrina.</title>
        <authorList>
            <person name="Oshone R."/>
            <person name="Hurst S.G.IV."/>
            <person name="Abebe-Akele F."/>
            <person name="Simpson S."/>
            <person name="Morris K."/>
            <person name="Thomas W.K."/>
            <person name="Tisa L.S."/>
        </authorList>
    </citation>
    <scope>NUCLEOTIDE SEQUENCE [LARGE SCALE GENOMIC DNA]</scope>
    <source>
        <strain evidence="2">CpI1-S</strain>
    </source>
</reference>
<dbReference type="AlphaFoldDB" id="A0A0D8BD83"/>
<dbReference type="RefSeq" id="WP_044886072.1">
    <property type="nucleotide sequence ID" value="NZ_JYFN01000026.1"/>
</dbReference>
<evidence type="ECO:0000313" key="1">
    <source>
        <dbReference type="EMBL" id="KJE22213.1"/>
    </source>
</evidence>
<dbReference type="InterPro" id="IPR023214">
    <property type="entry name" value="HAD_sf"/>
</dbReference>
<comment type="caution">
    <text evidence="1">The sequence shown here is derived from an EMBL/GenBank/DDBJ whole genome shotgun (WGS) entry which is preliminary data.</text>
</comment>
<proteinExistence type="predicted"/>
<sequence length="210" mass="21761">MPSWNASAPVVGFDLDLTLLDARAGIRATFAALSDETGVAVDADLVVSRLGPPLESELAHWFPAADVSAIAARYRELSAVHAVPASVPMPDARAAVDAVRRLAGRVVVVTAKSTPLARASLKRIGIAADAVEGALFARTKGAALLTHRVDVFVGDHVGDMIGAREGGALAVGVATGPCSAEELRTAGADVVLARLGEFPPWLLGEDTRRR</sequence>
<dbReference type="GO" id="GO:0005829">
    <property type="term" value="C:cytosol"/>
    <property type="evidence" value="ECO:0007669"/>
    <property type="project" value="TreeGrafter"/>
</dbReference>
<dbReference type="GO" id="GO:0004713">
    <property type="term" value="F:protein tyrosine kinase activity"/>
    <property type="evidence" value="ECO:0007669"/>
    <property type="project" value="TreeGrafter"/>
</dbReference>
<protein>
    <submittedName>
        <fullName evidence="1">Putative phosphatase</fullName>
        <ecNumber evidence="1">3.1.3.18</ecNumber>
    </submittedName>
</protein>
<dbReference type="GO" id="GO:0008967">
    <property type="term" value="F:phosphoglycolate phosphatase activity"/>
    <property type="evidence" value="ECO:0007669"/>
    <property type="project" value="UniProtKB-EC"/>
</dbReference>
<evidence type="ECO:0000313" key="2">
    <source>
        <dbReference type="Proteomes" id="UP000032545"/>
    </source>
</evidence>
<name>A0A0D8BD83_9ACTN</name>
<dbReference type="InterPro" id="IPR036412">
    <property type="entry name" value="HAD-like_sf"/>
</dbReference>